<name>A0A4R7KTW4_9CLOT</name>
<protein>
    <submittedName>
        <fullName evidence="2">Transposase</fullName>
    </submittedName>
</protein>
<dbReference type="PANTHER" id="PTHR33055">
    <property type="entry name" value="TRANSPOSASE FOR INSERTION SEQUENCE ELEMENT IS1111A"/>
    <property type="match status" value="1"/>
</dbReference>
<dbReference type="Pfam" id="PF01548">
    <property type="entry name" value="DEDD_Tnp_IS110"/>
    <property type="match status" value="1"/>
</dbReference>
<dbReference type="GO" id="GO:0004803">
    <property type="term" value="F:transposase activity"/>
    <property type="evidence" value="ECO:0007669"/>
    <property type="project" value="InterPro"/>
</dbReference>
<organism evidence="2 3">
    <name type="scientific">Fonticella tunisiensis</name>
    <dbReference type="NCBI Taxonomy" id="1096341"/>
    <lineage>
        <taxon>Bacteria</taxon>
        <taxon>Bacillati</taxon>
        <taxon>Bacillota</taxon>
        <taxon>Clostridia</taxon>
        <taxon>Eubacteriales</taxon>
        <taxon>Clostridiaceae</taxon>
        <taxon>Fonticella</taxon>
    </lineage>
</organism>
<dbReference type="EMBL" id="SOAZ01000001">
    <property type="protein sequence ID" value="TDT63577.1"/>
    <property type="molecule type" value="Genomic_DNA"/>
</dbReference>
<dbReference type="GO" id="GO:0006313">
    <property type="term" value="P:DNA transposition"/>
    <property type="evidence" value="ECO:0007669"/>
    <property type="project" value="InterPro"/>
</dbReference>
<comment type="caution">
    <text evidence="2">The sequence shown here is derived from an EMBL/GenBank/DDBJ whole genome shotgun (WGS) entry which is preliminary data.</text>
</comment>
<dbReference type="PANTHER" id="PTHR33055:SF15">
    <property type="entry name" value="TRANSPOSASE-RELATED"/>
    <property type="match status" value="1"/>
</dbReference>
<accession>A0A4R7KTW4</accession>
<gene>
    <name evidence="2" type="ORF">EDD71_1011</name>
</gene>
<sequence length="254" mass="28874">MEVLYKNCCGLDVHKKIIVACVLTPNGKEIESFGTMTEDILMLVDLIKQKQCEAVAMESTGVYWKPIYNLLELEQIPTLVVNAQHIKNVPGRKTDVKDAKWIANLLKHGLLKGSYIPSREQRELREIVRYRRSLIEERSREINRLQKVLESANIKLSSVVSDILGVSSRAMIEAIINGVNDPKALSSLANKKLKASPDLLQKSLKGLIGEHQRKLISIQLKHIDFLTQQIEDITNDVNVRWFIVKLNATDRIKK</sequence>
<dbReference type="GO" id="GO:0003677">
    <property type="term" value="F:DNA binding"/>
    <property type="evidence" value="ECO:0007669"/>
    <property type="project" value="InterPro"/>
</dbReference>
<evidence type="ECO:0000259" key="1">
    <source>
        <dbReference type="Pfam" id="PF01548"/>
    </source>
</evidence>
<feature type="domain" description="Transposase IS110-like N-terminal" evidence="1">
    <location>
        <begin position="9"/>
        <end position="152"/>
    </location>
</feature>
<dbReference type="AlphaFoldDB" id="A0A4R7KTW4"/>
<dbReference type="InterPro" id="IPR002525">
    <property type="entry name" value="Transp_IS110-like_N"/>
</dbReference>
<dbReference type="Proteomes" id="UP000295325">
    <property type="component" value="Unassembled WGS sequence"/>
</dbReference>
<proteinExistence type="predicted"/>
<keyword evidence="3" id="KW-1185">Reference proteome</keyword>
<reference evidence="2 3" key="1">
    <citation type="submission" date="2019-03" db="EMBL/GenBank/DDBJ databases">
        <title>Genomic Encyclopedia of Type Strains, Phase IV (KMG-IV): sequencing the most valuable type-strain genomes for metagenomic binning, comparative biology and taxonomic classification.</title>
        <authorList>
            <person name="Goeker M."/>
        </authorList>
    </citation>
    <scope>NUCLEOTIDE SEQUENCE [LARGE SCALE GENOMIC DNA]</scope>
    <source>
        <strain evidence="2 3">DSM 24455</strain>
    </source>
</reference>
<dbReference type="NCBIfam" id="NF033542">
    <property type="entry name" value="transpos_IS110"/>
    <property type="match status" value="1"/>
</dbReference>
<evidence type="ECO:0000313" key="2">
    <source>
        <dbReference type="EMBL" id="TDT63577.1"/>
    </source>
</evidence>
<dbReference type="InterPro" id="IPR047650">
    <property type="entry name" value="Transpos_IS110"/>
</dbReference>
<dbReference type="RefSeq" id="WP_207669234.1">
    <property type="nucleotide sequence ID" value="NZ_SOAZ01000001.1"/>
</dbReference>
<evidence type="ECO:0000313" key="3">
    <source>
        <dbReference type="Proteomes" id="UP000295325"/>
    </source>
</evidence>